<dbReference type="GO" id="GO:0009395">
    <property type="term" value="P:phospholipid catabolic process"/>
    <property type="evidence" value="ECO:0007669"/>
    <property type="project" value="UniProtKB-KW"/>
</dbReference>
<dbReference type="AlphaFoldDB" id="A0A396SC57"/>
<dbReference type="GO" id="GO:0008962">
    <property type="term" value="F:phosphatidylglycerophosphatase activity"/>
    <property type="evidence" value="ECO:0007669"/>
    <property type="project" value="UniProtKB-EC"/>
</dbReference>
<keyword evidence="1" id="KW-0443">Lipid metabolism</keyword>
<feature type="transmembrane region" description="Helical" evidence="2">
    <location>
        <begin position="20"/>
        <end position="39"/>
    </location>
</feature>
<dbReference type="GO" id="GO:0006655">
    <property type="term" value="P:phosphatidylglycerol biosynthetic process"/>
    <property type="evidence" value="ECO:0007669"/>
    <property type="project" value="UniProtKB-UniPathway"/>
</dbReference>
<keyword evidence="1" id="KW-0442">Lipid degradation</keyword>
<dbReference type="GO" id="GO:0046872">
    <property type="term" value="F:metal ion binding"/>
    <property type="evidence" value="ECO:0007669"/>
    <property type="project" value="UniProtKB-KW"/>
</dbReference>
<dbReference type="InterPro" id="IPR036681">
    <property type="entry name" value="PgpA-like_sf"/>
</dbReference>
<keyword evidence="1" id="KW-0595">Phospholipid degradation</keyword>
<keyword evidence="1" id="KW-1208">Phospholipid metabolism</keyword>
<proteinExistence type="predicted"/>
<dbReference type="PIRSF" id="PIRSF006162">
    <property type="entry name" value="PgpA"/>
    <property type="match status" value="1"/>
</dbReference>
<sequence length="177" mass="19812">MIETLVVQAATGFGLGELPFMPGTFGSLLGLPLAWWLLGHPPRRQAFIAVILLALAVPLCHWALLWLGGGDVPQIVADEYLVFPVSMIGLASIRRPWMFLTAFALFRLFDALKLPPLNLLEAVGGGVGIVLDDLMAAFYTWIVIAVAIRLRQWFCKKRPYELKENSSNPFISMFRWR</sequence>
<feature type="transmembrane region" description="Helical" evidence="2">
    <location>
        <begin position="46"/>
        <end position="66"/>
    </location>
</feature>
<evidence type="ECO:0000256" key="2">
    <source>
        <dbReference type="SAM" id="Phobius"/>
    </source>
</evidence>
<dbReference type="RefSeq" id="WP_119701363.1">
    <property type="nucleotide sequence ID" value="NZ_QJSA01000008.1"/>
</dbReference>
<dbReference type="CDD" id="cd06971">
    <property type="entry name" value="PgpA"/>
    <property type="match status" value="1"/>
</dbReference>
<feature type="domain" description="YutG/PgpA" evidence="3">
    <location>
        <begin position="10"/>
        <end position="146"/>
    </location>
</feature>
<dbReference type="SUPFAM" id="SSF101307">
    <property type="entry name" value="YutG-like"/>
    <property type="match status" value="1"/>
</dbReference>
<evidence type="ECO:0000256" key="1">
    <source>
        <dbReference type="PIRNR" id="PIRNR006162"/>
    </source>
</evidence>
<accession>A0A396SC57</accession>
<protein>
    <recommendedName>
        <fullName evidence="1">Phosphatidylglycerophosphatase A</fullName>
        <ecNumber evidence="1">3.1.3.27</ecNumber>
    </recommendedName>
    <alternativeName>
        <fullName evidence="1">Phosphatidylglycerolphosphate phosphatase A</fullName>
    </alternativeName>
</protein>
<dbReference type="EC" id="3.1.3.27" evidence="1"/>
<reference evidence="4 5" key="1">
    <citation type="submission" date="2018-06" db="EMBL/GenBank/DDBJ databases">
        <title>Pseudomonas jilinensis sp. nov., isolated from the production water of Jilin Oilfield in China.</title>
        <authorList>
            <person name="Wang J."/>
        </authorList>
    </citation>
    <scope>NUCLEOTIDE SEQUENCE [LARGE SCALE GENOMIC DNA]</scope>
    <source>
        <strain evidence="4 5">JS15-10A1</strain>
    </source>
</reference>
<dbReference type="PANTHER" id="PTHR36305:SF1">
    <property type="entry name" value="PHOSPHATIDYLGLYCEROPHOSPHATASE A"/>
    <property type="match status" value="1"/>
</dbReference>
<gene>
    <name evidence="4" type="ORF">C2846_09920</name>
</gene>
<keyword evidence="1" id="KW-0378">Hydrolase</keyword>
<organism evidence="4 5">
    <name type="scientific">Pseudomonas jilinensis</name>
    <dbReference type="NCBI Taxonomy" id="2078689"/>
    <lineage>
        <taxon>Bacteria</taxon>
        <taxon>Pseudomonadati</taxon>
        <taxon>Pseudomonadota</taxon>
        <taxon>Gammaproteobacteria</taxon>
        <taxon>Pseudomonadales</taxon>
        <taxon>Pseudomonadaceae</taxon>
        <taxon>Pseudomonas</taxon>
    </lineage>
</organism>
<dbReference type="OrthoDB" id="6162625at2"/>
<dbReference type="Pfam" id="PF04608">
    <property type="entry name" value="PgpA"/>
    <property type="match status" value="1"/>
</dbReference>
<keyword evidence="1 2" id="KW-0472">Membrane</keyword>
<comment type="function">
    <text evidence="1">Lipid phosphatase which dephosphorylates phosphatidylglycerophosphate (PGP) to phosphatidylglycerol (PG).</text>
</comment>
<keyword evidence="1 2" id="KW-0812">Transmembrane</keyword>
<comment type="subcellular location">
    <subcellularLocation>
        <location evidence="1">Cell inner membrane</location>
        <topology evidence="1">Multi-pass membrane protein</topology>
    </subcellularLocation>
</comment>
<evidence type="ECO:0000259" key="3">
    <source>
        <dbReference type="Pfam" id="PF04608"/>
    </source>
</evidence>
<comment type="cofactor">
    <cofactor evidence="1">
        <name>Mg(2+)</name>
        <dbReference type="ChEBI" id="CHEBI:18420"/>
    </cofactor>
</comment>
<evidence type="ECO:0000313" key="5">
    <source>
        <dbReference type="Proteomes" id="UP000265745"/>
    </source>
</evidence>
<dbReference type="InterPro" id="IPR007686">
    <property type="entry name" value="YutG/PgpA"/>
</dbReference>
<dbReference type="InterPro" id="IPR026037">
    <property type="entry name" value="PgpA"/>
</dbReference>
<name>A0A396SC57_9PSED</name>
<feature type="transmembrane region" description="Helical" evidence="2">
    <location>
        <begin position="126"/>
        <end position="148"/>
    </location>
</feature>
<keyword evidence="2" id="KW-1133">Transmembrane helix</keyword>
<dbReference type="PANTHER" id="PTHR36305">
    <property type="entry name" value="PHOSPHATIDYLGLYCEROPHOSPHATASE A"/>
    <property type="match status" value="1"/>
</dbReference>
<evidence type="ECO:0000313" key="4">
    <source>
        <dbReference type="EMBL" id="RHW21045.1"/>
    </source>
</evidence>
<dbReference type="GO" id="GO:0005886">
    <property type="term" value="C:plasma membrane"/>
    <property type="evidence" value="ECO:0007669"/>
    <property type="project" value="UniProtKB-SubCell"/>
</dbReference>
<keyword evidence="5" id="KW-1185">Reference proteome</keyword>
<comment type="catalytic activity">
    <reaction evidence="1">
        <text>a 1,2-diacyl-sn-glycero-3-phospho-(1'-sn-glycero-3'-phosphate) + H2O = a 1,2-diacyl-sn-glycero-3-phospho-(1'-sn-glycerol) + phosphate</text>
        <dbReference type="Rhea" id="RHEA:33751"/>
        <dbReference type="ChEBI" id="CHEBI:15377"/>
        <dbReference type="ChEBI" id="CHEBI:43474"/>
        <dbReference type="ChEBI" id="CHEBI:60110"/>
        <dbReference type="ChEBI" id="CHEBI:64716"/>
        <dbReference type="EC" id="3.1.3.27"/>
    </reaction>
</comment>
<dbReference type="Proteomes" id="UP000265745">
    <property type="component" value="Unassembled WGS sequence"/>
</dbReference>
<keyword evidence="1" id="KW-0460">Magnesium</keyword>
<keyword evidence="1" id="KW-1003">Cell membrane</keyword>
<dbReference type="UniPathway" id="UPA00084">
    <property type="reaction ID" value="UER00504"/>
</dbReference>
<comment type="pathway">
    <text evidence="1">Phospholipid metabolism; phosphatidylglycerol biosynthesis; phosphatidylglycerol from CDP-diacylglycerol: step 2/2.</text>
</comment>
<keyword evidence="1" id="KW-0479">Metal-binding</keyword>
<keyword evidence="1" id="KW-0997">Cell inner membrane</keyword>
<dbReference type="EMBL" id="QJSA01000008">
    <property type="protein sequence ID" value="RHW21045.1"/>
    <property type="molecule type" value="Genomic_DNA"/>
</dbReference>
<comment type="caution">
    <text evidence="4">The sequence shown here is derived from an EMBL/GenBank/DDBJ whole genome shotgun (WGS) entry which is preliminary data.</text>
</comment>